<dbReference type="SUPFAM" id="SSF46785">
    <property type="entry name" value="Winged helix' DNA-binding domain"/>
    <property type="match status" value="1"/>
</dbReference>
<dbReference type="Proteomes" id="UP000805841">
    <property type="component" value="Unassembled WGS sequence"/>
</dbReference>
<dbReference type="InterPro" id="IPR004839">
    <property type="entry name" value="Aminotransferase_I/II_large"/>
</dbReference>
<protein>
    <submittedName>
        <fullName evidence="7">PLP-dependent aminotransferase family protein</fullName>
    </submittedName>
</protein>
<dbReference type="InterPro" id="IPR000524">
    <property type="entry name" value="Tscrpt_reg_HTH_GntR"/>
</dbReference>
<keyword evidence="7" id="KW-0032">Aminotransferase</keyword>
<proteinExistence type="inferred from homology"/>
<evidence type="ECO:0000256" key="4">
    <source>
        <dbReference type="ARBA" id="ARBA00023125"/>
    </source>
</evidence>
<dbReference type="InterPro" id="IPR051446">
    <property type="entry name" value="HTH_trans_reg/aminotransferase"/>
</dbReference>
<dbReference type="InterPro" id="IPR015421">
    <property type="entry name" value="PyrdxlP-dep_Trfase_major"/>
</dbReference>
<evidence type="ECO:0000256" key="3">
    <source>
        <dbReference type="ARBA" id="ARBA00023015"/>
    </source>
</evidence>
<dbReference type="GO" id="GO:0008483">
    <property type="term" value="F:transaminase activity"/>
    <property type="evidence" value="ECO:0007669"/>
    <property type="project" value="UniProtKB-KW"/>
</dbReference>
<evidence type="ECO:0000313" key="8">
    <source>
        <dbReference type="Proteomes" id="UP000805841"/>
    </source>
</evidence>
<dbReference type="Gene3D" id="3.90.1150.10">
    <property type="entry name" value="Aspartate Aminotransferase, domain 1"/>
    <property type="match status" value="1"/>
</dbReference>
<evidence type="ECO:0000256" key="1">
    <source>
        <dbReference type="ARBA" id="ARBA00005384"/>
    </source>
</evidence>
<organism evidence="7 8">
    <name type="scientific">Pseudomonas typographi</name>
    <dbReference type="NCBI Taxonomy" id="2715964"/>
    <lineage>
        <taxon>Bacteria</taxon>
        <taxon>Pseudomonadati</taxon>
        <taxon>Pseudomonadota</taxon>
        <taxon>Gammaproteobacteria</taxon>
        <taxon>Pseudomonadales</taxon>
        <taxon>Pseudomonadaceae</taxon>
        <taxon>Pseudomonas</taxon>
    </lineage>
</organism>
<evidence type="ECO:0000256" key="2">
    <source>
        <dbReference type="ARBA" id="ARBA00022898"/>
    </source>
</evidence>
<dbReference type="Gene3D" id="1.10.10.10">
    <property type="entry name" value="Winged helix-like DNA-binding domain superfamily/Winged helix DNA-binding domain"/>
    <property type="match status" value="1"/>
</dbReference>
<accession>A0ABR7Z795</accession>
<comment type="similarity">
    <text evidence="1">In the C-terminal section; belongs to the class-I pyridoxal-phosphate-dependent aminotransferase family.</text>
</comment>
<gene>
    <name evidence="7" type="ORF">HAQ05_22345</name>
</gene>
<dbReference type="CDD" id="cd07377">
    <property type="entry name" value="WHTH_GntR"/>
    <property type="match status" value="1"/>
</dbReference>
<dbReference type="InterPro" id="IPR015424">
    <property type="entry name" value="PyrdxlP-dep_Trfase"/>
</dbReference>
<reference evidence="7 8" key="1">
    <citation type="journal article" date="2020" name="Insects">
        <title>Bacteria Belonging to Pseudomonas typographi sp. nov. from the Bark Beetle Ips typographus Have Genomic Potential to Aid in the Host Ecology.</title>
        <authorList>
            <person name="Peral-Aranega E."/>
            <person name="Saati-Santamaria Z."/>
            <person name="Kolarik M."/>
            <person name="Rivas R."/>
            <person name="Garcia-Fraile P."/>
        </authorList>
    </citation>
    <scope>NUCLEOTIDE SEQUENCE [LARGE SCALE GENOMIC DNA]</scope>
    <source>
        <strain evidence="7 8">CA3A</strain>
    </source>
</reference>
<sequence length="468" mass="50561">MARELADAIHAGRLPAGSALPSLRDCANQRGLSLNTVTTAYRLLEDQGLIVARPQSGFYVRSVLAEPSASLRRQPSQVQGNAQQQLMASVLQAQGREGHLNLALAIPRGPRFYPQERLAKVTAALLRQQPELLGQYALPPGPLPLREQVARRARHLGMALRADNVVITHGAMEALQLALRATTRPGDTVGIEAPAYFNLYGLLASLGLDALEIPTHPRQGLDLDAVQTLCEGGRLAALVCMPTVHNPLGCTMPVAHKRRLAALAQRHRLPVIEDIVYAELQYTEPTAPTVRAFDAEGWVLVCSGFSKAIAPDFRLGWVDGGRYAEQLRHLKFASTGGESALLCTAVSEFLRNGHYDHHLRSVRRLYEQQVASVRGLIASHFPPGTRATQPEGGFLLWLELPAGIDSLALYQAALAEGIVIMPGQVYSQGARYRHCVRISCGQALGGAYVQGIKTLGALAHALADRATA</sequence>
<keyword evidence="3" id="KW-0805">Transcription regulation</keyword>
<keyword evidence="5" id="KW-0804">Transcription</keyword>
<dbReference type="Gene3D" id="3.40.640.10">
    <property type="entry name" value="Type I PLP-dependent aspartate aminotransferase-like (Major domain)"/>
    <property type="match status" value="1"/>
</dbReference>
<dbReference type="PANTHER" id="PTHR46577:SF2">
    <property type="entry name" value="TRANSCRIPTIONAL REGULATORY PROTEIN"/>
    <property type="match status" value="1"/>
</dbReference>
<dbReference type="SMART" id="SM00345">
    <property type="entry name" value="HTH_GNTR"/>
    <property type="match status" value="1"/>
</dbReference>
<evidence type="ECO:0000259" key="6">
    <source>
        <dbReference type="PROSITE" id="PS50949"/>
    </source>
</evidence>
<keyword evidence="4" id="KW-0238">DNA-binding</keyword>
<keyword evidence="2" id="KW-0663">Pyridoxal phosphate</keyword>
<dbReference type="InterPro" id="IPR036388">
    <property type="entry name" value="WH-like_DNA-bd_sf"/>
</dbReference>
<dbReference type="PANTHER" id="PTHR46577">
    <property type="entry name" value="HTH-TYPE TRANSCRIPTIONAL REGULATORY PROTEIN GABR"/>
    <property type="match status" value="1"/>
</dbReference>
<keyword evidence="7" id="KW-0808">Transferase</keyword>
<dbReference type="PROSITE" id="PS50949">
    <property type="entry name" value="HTH_GNTR"/>
    <property type="match status" value="1"/>
</dbReference>
<dbReference type="CDD" id="cd00609">
    <property type="entry name" value="AAT_like"/>
    <property type="match status" value="1"/>
</dbReference>
<dbReference type="Pfam" id="PF00392">
    <property type="entry name" value="GntR"/>
    <property type="match status" value="1"/>
</dbReference>
<evidence type="ECO:0000256" key="5">
    <source>
        <dbReference type="ARBA" id="ARBA00023163"/>
    </source>
</evidence>
<comment type="caution">
    <text evidence="7">The sequence shown here is derived from an EMBL/GenBank/DDBJ whole genome shotgun (WGS) entry which is preliminary data.</text>
</comment>
<dbReference type="InterPro" id="IPR015422">
    <property type="entry name" value="PyrdxlP-dep_Trfase_small"/>
</dbReference>
<dbReference type="EMBL" id="JAAOCA010000034">
    <property type="protein sequence ID" value="MBD1601420.1"/>
    <property type="molecule type" value="Genomic_DNA"/>
</dbReference>
<dbReference type="Pfam" id="PF00155">
    <property type="entry name" value="Aminotran_1_2"/>
    <property type="match status" value="1"/>
</dbReference>
<feature type="domain" description="HTH gntR-type" evidence="6">
    <location>
        <begin position="1"/>
        <end position="63"/>
    </location>
</feature>
<dbReference type="SUPFAM" id="SSF53383">
    <property type="entry name" value="PLP-dependent transferases"/>
    <property type="match status" value="1"/>
</dbReference>
<name>A0ABR7Z795_9PSED</name>
<evidence type="ECO:0000313" key="7">
    <source>
        <dbReference type="EMBL" id="MBD1601420.1"/>
    </source>
</evidence>
<dbReference type="InterPro" id="IPR036390">
    <property type="entry name" value="WH_DNA-bd_sf"/>
</dbReference>
<keyword evidence="8" id="KW-1185">Reference proteome</keyword>